<feature type="non-terminal residue" evidence="2">
    <location>
        <position position="244"/>
    </location>
</feature>
<accession>C5LSD7</accession>
<protein>
    <submittedName>
        <fullName evidence="2">Uncharacterized protein</fullName>
    </submittedName>
</protein>
<gene>
    <name evidence="2" type="ORF">Pmar_PMAR007109</name>
</gene>
<dbReference type="AlphaFoldDB" id="C5LSD7"/>
<dbReference type="Proteomes" id="UP000007800">
    <property type="component" value="Unassembled WGS sequence"/>
</dbReference>
<dbReference type="OMA" id="HACTRMK"/>
<dbReference type="InParanoid" id="C5LSD7"/>
<organism evidence="3">
    <name type="scientific">Perkinsus marinus (strain ATCC 50983 / TXsc)</name>
    <dbReference type="NCBI Taxonomy" id="423536"/>
    <lineage>
        <taxon>Eukaryota</taxon>
        <taxon>Sar</taxon>
        <taxon>Alveolata</taxon>
        <taxon>Perkinsozoa</taxon>
        <taxon>Perkinsea</taxon>
        <taxon>Perkinsida</taxon>
        <taxon>Perkinsidae</taxon>
        <taxon>Perkinsus</taxon>
    </lineage>
</organism>
<dbReference type="RefSeq" id="XP_002767639.1">
    <property type="nucleotide sequence ID" value="XM_002767593.1"/>
</dbReference>
<evidence type="ECO:0000256" key="1">
    <source>
        <dbReference type="SAM" id="MobiDB-lite"/>
    </source>
</evidence>
<dbReference type="GeneID" id="9050114"/>
<feature type="non-terminal residue" evidence="2">
    <location>
        <position position="1"/>
    </location>
</feature>
<evidence type="ECO:0000313" key="2">
    <source>
        <dbReference type="EMBL" id="EER00357.1"/>
    </source>
</evidence>
<evidence type="ECO:0000313" key="3">
    <source>
        <dbReference type="Proteomes" id="UP000007800"/>
    </source>
</evidence>
<proteinExistence type="predicted"/>
<dbReference type="EMBL" id="GG685155">
    <property type="protein sequence ID" value="EER00357.1"/>
    <property type="molecule type" value="Genomic_DNA"/>
</dbReference>
<reference evidence="2 3" key="1">
    <citation type="submission" date="2008-07" db="EMBL/GenBank/DDBJ databases">
        <authorList>
            <person name="El-Sayed N."/>
            <person name="Caler E."/>
            <person name="Inman J."/>
            <person name="Amedeo P."/>
            <person name="Hass B."/>
            <person name="Wortman J."/>
        </authorList>
    </citation>
    <scope>NUCLEOTIDE SEQUENCE [LARGE SCALE GENOMIC DNA]</scope>
    <source>
        <strain evidence="3">ATCC 50983 / TXsc</strain>
    </source>
</reference>
<feature type="region of interest" description="Disordered" evidence="1">
    <location>
        <begin position="95"/>
        <end position="121"/>
    </location>
</feature>
<keyword evidence="3" id="KW-1185">Reference proteome</keyword>
<name>C5LSD7_PERM5</name>
<sequence>VKNAIHQSQTRREGLRVAVSHLGGKSNLADAPSRCQPKSLFIDSDALFCHIRAFHDDLLRCNDGDLQASPMIFRLDPEYVPTALPTRWSKKESSKPKVTLASLSTARTPSPASESKKTDQEAFTVDDDSLHLLERLFRFKLLVKAWHALRTELLPGTPAPGTSTVADPLRLLIRHQQRLHLKAFHKSPFHFKTDEGLIYRSTRQAGDGTIFNQLVIPKQSTLLQRLLVVKCHGWHHACTRMKRT</sequence>
<feature type="compositionally biased region" description="Polar residues" evidence="1">
    <location>
        <begin position="101"/>
        <end position="113"/>
    </location>
</feature>